<feature type="chain" id="PRO_5020395967" evidence="1">
    <location>
        <begin position="24"/>
        <end position="863"/>
    </location>
</feature>
<organism evidence="4 5">
    <name type="scientific">Flaviaesturariibacter aridisoli</name>
    <dbReference type="NCBI Taxonomy" id="2545761"/>
    <lineage>
        <taxon>Bacteria</taxon>
        <taxon>Pseudomonadati</taxon>
        <taxon>Bacteroidota</taxon>
        <taxon>Chitinophagia</taxon>
        <taxon>Chitinophagales</taxon>
        <taxon>Chitinophagaceae</taxon>
        <taxon>Flaviaestuariibacter</taxon>
    </lineage>
</organism>
<protein>
    <submittedName>
        <fullName evidence="4">DUF5117 domain-containing protein</fullName>
    </submittedName>
</protein>
<dbReference type="OrthoDB" id="9776599at2"/>
<sequence>MLHLPRTLLTAFVVALLCVTASAQNPGKAPAALPVFGGDSVRAKKPAWPLADKTKGARRSEGLFTFYQDTTNGGVNLYIRKTQLGKEFIYQSFALSGPTALLLNQSIYRSNFIFRIEKAYDRIEISRVNTAFYYDPANPISRTKDVDKPEAVLLSERIIGEDSTGYLVAADGLFLGERFDPVKPPVVVNLFGPASFSLGNLNPFKSKYVALKAFPGNTDVVVDLAYDNPNAAAAPGRDIADPRYVRVRLQHSFIELPQNDYRPRRDDPRVGYFAHQVNDQTSISATPFRDVIDRWHLVKKDPAAALSEPVEPITFWIENTTPVAYRPIVRAAILQWNKAFEGAGFKDAIHVEEMPDSASWDPSDLRYNVVRWVSSAQPPYGAIGQYTSNPRTGQILGADVTIEWFTGSAAPVLEELLTGAHTGTAAHNIETAGSNYALCSLADELKSQFVAGGTALEAAGGGADELSRLHRQFLTYLVMHELGHTFGLNHNMKGSQLWSPAQLNDTALTHQWGLLGSVMDYPAVNIARDPKKQGDYYTTKEGPYDDWAIAFGYTPYADSAAEAAGTAALLARSTDPKLAFGNDADDMRSPGKGMDPRANVDDLSSDAVGYAAERLQLLRSLLPGLVQRYNKPGQSWAELRVRYAALQGQRQQMIGAVSRYVGGVYVDRSFPDQHSATRPFTPVPLALQKRAVSVLNKYVFAPDAWLADTALLPYLQPQRRGFNQNPYGDDYKATSAALAQQYNGALAHLLHPATLQRLTNSRLYGNRYSVADLLADLESGIFAADLNGAVNVYRQNLQTEYTRLLLEIVADRYSQYDAVAGAAALDAVQRIHARQAAAPAPDAETRAHRNNLVYLIKKALETK</sequence>
<dbReference type="PANTHER" id="PTHR38478:SF1">
    <property type="entry name" value="ZINC DEPENDENT METALLOPROTEASE DOMAIN LIPOPROTEIN"/>
    <property type="match status" value="1"/>
</dbReference>
<dbReference type="Proteomes" id="UP000295164">
    <property type="component" value="Unassembled WGS sequence"/>
</dbReference>
<dbReference type="InterPro" id="IPR033413">
    <property type="entry name" value="DUF5117"/>
</dbReference>
<evidence type="ECO:0000256" key="1">
    <source>
        <dbReference type="SAM" id="SignalP"/>
    </source>
</evidence>
<feature type="signal peptide" evidence="1">
    <location>
        <begin position="1"/>
        <end position="23"/>
    </location>
</feature>
<comment type="caution">
    <text evidence="4">The sequence shown here is derived from an EMBL/GenBank/DDBJ whole genome shotgun (WGS) entry which is preliminary data.</text>
</comment>
<dbReference type="InterPro" id="IPR034032">
    <property type="entry name" value="Zn_MMP-like_bac"/>
</dbReference>
<dbReference type="RefSeq" id="WP_131853669.1">
    <property type="nucleotide sequence ID" value="NZ_SKFH01000039.1"/>
</dbReference>
<keyword evidence="1" id="KW-0732">Signal</keyword>
<dbReference type="Pfam" id="PF16313">
    <property type="entry name" value="DUF4953"/>
    <property type="match status" value="1"/>
</dbReference>
<dbReference type="Gene3D" id="3.40.390.10">
    <property type="entry name" value="Collagenase (Catalytic Domain)"/>
    <property type="match status" value="1"/>
</dbReference>
<keyword evidence="5" id="KW-1185">Reference proteome</keyword>
<dbReference type="InterPro" id="IPR024079">
    <property type="entry name" value="MetalloPept_cat_dom_sf"/>
</dbReference>
<evidence type="ECO:0000313" key="4">
    <source>
        <dbReference type="EMBL" id="TCZ67073.1"/>
    </source>
</evidence>
<evidence type="ECO:0000259" key="2">
    <source>
        <dbReference type="Pfam" id="PF16313"/>
    </source>
</evidence>
<dbReference type="Pfam" id="PF17148">
    <property type="entry name" value="DUF5117"/>
    <property type="match status" value="1"/>
</dbReference>
<evidence type="ECO:0000313" key="5">
    <source>
        <dbReference type="Proteomes" id="UP000295164"/>
    </source>
</evidence>
<dbReference type="SUPFAM" id="SSF55486">
    <property type="entry name" value="Metalloproteases ('zincins'), catalytic domain"/>
    <property type="match status" value="1"/>
</dbReference>
<name>A0A4R4DV14_9BACT</name>
<dbReference type="InterPro" id="IPR032534">
    <property type="entry name" value="EcxA_zinc-bd"/>
</dbReference>
<accession>A0A4R4DV14</accession>
<feature type="domain" description="EcxA zinc-binding" evidence="2">
    <location>
        <begin position="467"/>
        <end position="785"/>
    </location>
</feature>
<proteinExistence type="predicted"/>
<feature type="domain" description="DUF5117" evidence="3">
    <location>
        <begin position="194"/>
        <end position="300"/>
    </location>
</feature>
<dbReference type="CDD" id="cd04276">
    <property type="entry name" value="ZnMc_MMP_like_2"/>
    <property type="match status" value="1"/>
</dbReference>
<gene>
    <name evidence="4" type="ORF">E0486_16170</name>
</gene>
<dbReference type="AlphaFoldDB" id="A0A4R4DV14"/>
<dbReference type="EMBL" id="SKFH01000039">
    <property type="protein sequence ID" value="TCZ67073.1"/>
    <property type="molecule type" value="Genomic_DNA"/>
</dbReference>
<evidence type="ECO:0000259" key="3">
    <source>
        <dbReference type="Pfam" id="PF17148"/>
    </source>
</evidence>
<dbReference type="PANTHER" id="PTHR38478">
    <property type="entry name" value="PEPTIDASE M1A AND M12B"/>
    <property type="match status" value="1"/>
</dbReference>
<reference evidence="4 5" key="1">
    <citation type="submission" date="2019-03" db="EMBL/GenBank/DDBJ databases">
        <authorList>
            <person name="Kim M.K.M."/>
        </authorList>
    </citation>
    <scope>NUCLEOTIDE SEQUENCE [LARGE SCALE GENOMIC DNA]</scope>
    <source>
        <strain evidence="4 5">17J68-15</strain>
    </source>
</reference>
<dbReference type="GO" id="GO:0008237">
    <property type="term" value="F:metallopeptidase activity"/>
    <property type="evidence" value="ECO:0007669"/>
    <property type="project" value="InterPro"/>
</dbReference>